<evidence type="ECO:0000313" key="3">
    <source>
        <dbReference type="Proteomes" id="UP000031623"/>
    </source>
</evidence>
<dbReference type="HOGENOM" id="CLU_064028_2_0_6"/>
<dbReference type="PANTHER" id="PTHR34314">
    <property type="entry name" value="CRENARCHAEAL PROTEIN, PUTATIVE-RELATED"/>
    <property type="match status" value="1"/>
</dbReference>
<evidence type="ECO:0000256" key="1">
    <source>
        <dbReference type="SAM" id="MobiDB-lite"/>
    </source>
</evidence>
<accession>A0A090AJB8</accession>
<evidence type="ECO:0000313" key="2">
    <source>
        <dbReference type="EMBL" id="BAP55612.1"/>
    </source>
</evidence>
<dbReference type="AlphaFoldDB" id="A0A090AJB8"/>
<dbReference type="EMBL" id="AP014633">
    <property type="protein sequence ID" value="BAP55612.1"/>
    <property type="molecule type" value="Genomic_DNA"/>
</dbReference>
<dbReference type="InterPro" id="IPR012431">
    <property type="entry name" value="PDDEXK_10"/>
</dbReference>
<gene>
    <name evidence="2" type="ORF">THII_1315</name>
</gene>
<dbReference type="PANTHER" id="PTHR34314:SF6">
    <property type="entry name" value="DUF3782 DOMAIN-CONTAINING PROTEIN"/>
    <property type="match status" value="1"/>
</dbReference>
<proteinExistence type="predicted"/>
<reference evidence="2 3" key="1">
    <citation type="journal article" date="2014" name="ISME J.">
        <title>Ecophysiology of Thioploca ingrica as revealed by the complete genome sequence supplemented with proteomic evidence.</title>
        <authorList>
            <person name="Kojima H."/>
            <person name="Ogura Y."/>
            <person name="Yamamoto N."/>
            <person name="Togashi T."/>
            <person name="Mori H."/>
            <person name="Watanabe T."/>
            <person name="Nemoto F."/>
            <person name="Kurokawa K."/>
            <person name="Hayashi T."/>
            <person name="Fukui M."/>
        </authorList>
    </citation>
    <scope>NUCLEOTIDE SEQUENCE [LARGE SCALE GENOMIC DNA]</scope>
</reference>
<dbReference type="Pfam" id="PF12644">
    <property type="entry name" value="DUF3782"/>
    <property type="match status" value="1"/>
</dbReference>
<feature type="region of interest" description="Disordered" evidence="1">
    <location>
        <begin position="74"/>
        <end position="103"/>
    </location>
</feature>
<dbReference type="InterPro" id="IPR024271">
    <property type="entry name" value="DUF3782"/>
</dbReference>
<sequence>MILKIMTQPTIDISQLEQIILQKLPTLIQKSPQIQELVLELARQNFADRQATEDKFYQLLNELRRDREEQARKWDEQNQKWDEQNQKWDEQNQKWDEQNQKWDEQNRKWEDFKQELQRDREEQAKKWDEQARKWDEQNHKWEDFKQELQRDREEQAHKWDKQNQKWEDAKLEFARMHEAIMAIAQKQERSIGALGARWGIQAESAFRNALAGILEKSFGVEVVNVNEYDDQGEVFGRPDQVELDVIIKNGLLIICEIKSSIDKAGMYIFERKVRFYEKRHQRQANRLLVISPMVDSKAQPVADRLGIEVYSDSVDVKKL</sequence>
<dbReference type="KEGG" id="tig:THII_1315"/>
<dbReference type="STRING" id="40754.THII_1315"/>
<organism evidence="2 3">
    <name type="scientific">Thioploca ingrica</name>
    <dbReference type="NCBI Taxonomy" id="40754"/>
    <lineage>
        <taxon>Bacteria</taxon>
        <taxon>Pseudomonadati</taxon>
        <taxon>Pseudomonadota</taxon>
        <taxon>Gammaproteobacteria</taxon>
        <taxon>Thiotrichales</taxon>
        <taxon>Thiotrichaceae</taxon>
        <taxon>Thioploca</taxon>
    </lineage>
</organism>
<evidence type="ECO:0008006" key="4">
    <source>
        <dbReference type="Google" id="ProtNLM"/>
    </source>
</evidence>
<dbReference type="Proteomes" id="UP000031623">
    <property type="component" value="Chromosome"/>
</dbReference>
<dbReference type="Pfam" id="PF07788">
    <property type="entry name" value="PDDEXK_10"/>
    <property type="match status" value="1"/>
</dbReference>
<protein>
    <recommendedName>
        <fullName evidence="4">DUF3782 domain-containing protein</fullName>
    </recommendedName>
</protein>
<keyword evidence="3" id="KW-1185">Reference proteome</keyword>
<name>A0A090AJB8_9GAMM</name>